<dbReference type="InterPro" id="IPR006076">
    <property type="entry name" value="FAD-dep_OxRdtase"/>
</dbReference>
<dbReference type="Pfam" id="PF00355">
    <property type="entry name" value="Rieske"/>
    <property type="match status" value="1"/>
</dbReference>
<dbReference type="GO" id="GO:0005737">
    <property type="term" value="C:cytoplasm"/>
    <property type="evidence" value="ECO:0007669"/>
    <property type="project" value="TreeGrafter"/>
</dbReference>
<dbReference type="Gene3D" id="3.30.9.10">
    <property type="entry name" value="D-Amino Acid Oxidase, subunit A, domain 2"/>
    <property type="match status" value="1"/>
</dbReference>
<keyword evidence="8" id="KW-1185">Reference proteome</keyword>
<keyword evidence="1" id="KW-0001">2Fe-2S</keyword>
<dbReference type="InterPro" id="IPR036188">
    <property type="entry name" value="FAD/NAD-bd_sf"/>
</dbReference>
<dbReference type="Gene3D" id="2.102.10.10">
    <property type="entry name" value="Rieske [2Fe-2S] iron-sulphur domain"/>
    <property type="match status" value="1"/>
</dbReference>
<dbReference type="GO" id="GO:0016705">
    <property type="term" value="F:oxidoreductase activity, acting on paired donors, with incorporation or reduction of molecular oxygen"/>
    <property type="evidence" value="ECO:0007669"/>
    <property type="project" value="UniProtKB-ARBA"/>
</dbReference>
<dbReference type="InterPro" id="IPR005805">
    <property type="entry name" value="Rieske_Fe-S_prot_C"/>
</dbReference>
<dbReference type="InterPro" id="IPR036922">
    <property type="entry name" value="Rieske_2Fe-2S_sf"/>
</dbReference>
<keyword evidence="5" id="KW-1015">Disulfide bond</keyword>
<dbReference type="OrthoDB" id="9767869at2"/>
<dbReference type="GO" id="GO:0016020">
    <property type="term" value="C:membrane"/>
    <property type="evidence" value="ECO:0007669"/>
    <property type="project" value="InterPro"/>
</dbReference>
<dbReference type="InterPro" id="IPR017941">
    <property type="entry name" value="Rieske_2Fe-2S"/>
</dbReference>
<organism evidence="7 8">
    <name type="scientific">Paenibacillus oralis</name>
    <dbReference type="NCBI Taxonomy" id="2490856"/>
    <lineage>
        <taxon>Bacteria</taxon>
        <taxon>Bacillati</taxon>
        <taxon>Bacillota</taxon>
        <taxon>Bacilli</taxon>
        <taxon>Bacillales</taxon>
        <taxon>Paenibacillaceae</taxon>
        <taxon>Paenibacillus</taxon>
    </lineage>
</organism>
<dbReference type="AlphaFoldDB" id="A0A3P3TYY8"/>
<reference evidence="7 8" key="1">
    <citation type="submission" date="2018-11" db="EMBL/GenBank/DDBJ databases">
        <title>Genome sequencing of Paenibacillus sp. KCOM 3021 (= ChDC PVNT-B20).</title>
        <authorList>
            <person name="Kook J.-K."/>
            <person name="Park S.-N."/>
            <person name="Lim Y.K."/>
        </authorList>
    </citation>
    <scope>NUCLEOTIDE SEQUENCE [LARGE SCALE GENOMIC DNA]</scope>
    <source>
        <strain evidence="7 8">KCOM 3021</strain>
    </source>
</reference>
<proteinExistence type="predicted"/>
<dbReference type="GO" id="GO:0051537">
    <property type="term" value="F:2 iron, 2 sulfur cluster binding"/>
    <property type="evidence" value="ECO:0007669"/>
    <property type="project" value="UniProtKB-KW"/>
</dbReference>
<dbReference type="PANTHER" id="PTHR13847">
    <property type="entry name" value="SARCOSINE DEHYDROGENASE-RELATED"/>
    <property type="match status" value="1"/>
</dbReference>
<dbReference type="RefSeq" id="WP_128630375.1">
    <property type="nucleotide sequence ID" value="NZ_RRCN01000001.1"/>
</dbReference>
<dbReference type="SUPFAM" id="SSF50022">
    <property type="entry name" value="ISP domain"/>
    <property type="match status" value="1"/>
</dbReference>
<dbReference type="Proteomes" id="UP000267017">
    <property type="component" value="Unassembled WGS sequence"/>
</dbReference>
<evidence type="ECO:0000256" key="1">
    <source>
        <dbReference type="ARBA" id="ARBA00022714"/>
    </source>
</evidence>
<keyword evidence="2" id="KW-0479">Metal-binding</keyword>
<keyword evidence="4" id="KW-0411">Iron-sulfur</keyword>
<name>A0A3P3TYY8_9BACL</name>
<dbReference type="Gene3D" id="3.50.50.60">
    <property type="entry name" value="FAD/NAD(P)-binding domain"/>
    <property type="match status" value="1"/>
</dbReference>
<dbReference type="EMBL" id="RRCN01000001">
    <property type="protein sequence ID" value="RRJ62488.1"/>
    <property type="molecule type" value="Genomic_DNA"/>
</dbReference>
<dbReference type="PROSITE" id="PS51296">
    <property type="entry name" value="RIESKE"/>
    <property type="match status" value="1"/>
</dbReference>
<evidence type="ECO:0000313" key="8">
    <source>
        <dbReference type="Proteomes" id="UP000267017"/>
    </source>
</evidence>
<evidence type="ECO:0000313" key="7">
    <source>
        <dbReference type="EMBL" id="RRJ62488.1"/>
    </source>
</evidence>
<evidence type="ECO:0000256" key="4">
    <source>
        <dbReference type="ARBA" id="ARBA00023014"/>
    </source>
</evidence>
<dbReference type="CDD" id="cd03477">
    <property type="entry name" value="Rieske_YhfW_C"/>
    <property type="match status" value="1"/>
</dbReference>
<protein>
    <submittedName>
        <fullName evidence="7">FAD-dependent oxidoreductase</fullName>
    </submittedName>
</protein>
<dbReference type="PANTHER" id="PTHR13847:SF274">
    <property type="entry name" value="RIESKE 2FE-2S IRON-SULFUR PROTEIN YHFW-RELATED"/>
    <property type="match status" value="1"/>
</dbReference>
<dbReference type="SUPFAM" id="SSF51971">
    <property type="entry name" value="Nucleotide-binding domain"/>
    <property type="match status" value="1"/>
</dbReference>
<feature type="domain" description="Rieske" evidence="6">
    <location>
        <begin position="430"/>
        <end position="522"/>
    </location>
</feature>
<evidence type="ECO:0000259" key="6">
    <source>
        <dbReference type="PROSITE" id="PS51296"/>
    </source>
</evidence>
<evidence type="ECO:0000256" key="2">
    <source>
        <dbReference type="ARBA" id="ARBA00022723"/>
    </source>
</evidence>
<sequence length="522" mass="58193">MSNHTSPTGALPQLPESMWRKTTALPAFEPLKNDIETDVLIAGAGIVGITTAYLLVQAGLKVAVIDAGKILDGTTGYTTAKITAQHALIYDKLLNHFGKDGARLYYEANEEALGFIADTIKTRKIDCQFRREDAYLYADSDEQLQKLEAEWKAYKELDLPAEWLDSLSLPLSAKGAIVLKNQAQFHPLHYLRDLAEFVAENGGTFYENTTMRDPAEDLEDGRLKLSSEDGHTVICRHAVSASHFPFIDGKGLYFARLYSERSYAVAFEPEQPYPGGMYINCGNPKRSLRSAELNGKTVVIAGGESHKTGKNDCTIKCYEALAEFGQSVLGVKSIPYRWSTQDLVTMDDVPYIGRLTEDRRNIYVATGFAKWGMTSSTVSAHLIRDLILDKENRYERLFTPSRFKADPAIKNLVRQNADVANEWVSGKVELVHLKPEDLVPGQGAVVKHNGKRAGAYRDDDGLLYLVDTTCTHMGCEVKWNEAERSWDCPCHGSRFDYKGAVIEGPATKDLPRLHRQPEQMKS</sequence>
<dbReference type="FunFam" id="2.102.10.10:FF:000014">
    <property type="entry name" value="Oxidoreductase, FAD dependent"/>
    <property type="match status" value="1"/>
</dbReference>
<accession>A0A3P3TYY8</accession>
<dbReference type="Pfam" id="PF01266">
    <property type="entry name" value="DAO"/>
    <property type="match status" value="1"/>
</dbReference>
<dbReference type="GO" id="GO:0046872">
    <property type="term" value="F:metal ion binding"/>
    <property type="evidence" value="ECO:0007669"/>
    <property type="project" value="UniProtKB-KW"/>
</dbReference>
<dbReference type="GO" id="GO:0004497">
    <property type="term" value="F:monooxygenase activity"/>
    <property type="evidence" value="ECO:0007669"/>
    <property type="project" value="UniProtKB-ARBA"/>
</dbReference>
<dbReference type="PRINTS" id="PR00162">
    <property type="entry name" value="RIESKE"/>
</dbReference>
<evidence type="ECO:0000256" key="3">
    <source>
        <dbReference type="ARBA" id="ARBA00023004"/>
    </source>
</evidence>
<gene>
    <name evidence="7" type="ORF">EHV15_05605</name>
</gene>
<comment type="caution">
    <text evidence="7">The sequence shown here is derived from an EMBL/GenBank/DDBJ whole genome shotgun (WGS) entry which is preliminary data.</text>
</comment>
<dbReference type="InterPro" id="IPR038010">
    <property type="entry name" value="YhfW_C"/>
</dbReference>
<keyword evidence="3" id="KW-0408">Iron</keyword>
<evidence type="ECO:0000256" key="5">
    <source>
        <dbReference type="ARBA" id="ARBA00023157"/>
    </source>
</evidence>